<feature type="domain" description="Peptidase M16 N-terminal" evidence="3">
    <location>
        <begin position="29"/>
        <end position="176"/>
    </location>
</feature>
<dbReference type="InterPro" id="IPR011765">
    <property type="entry name" value="Pept_M16_N"/>
</dbReference>
<protein>
    <submittedName>
        <fullName evidence="5">Putative zinc protease</fullName>
    </submittedName>
</protein>
<accession>A0A7R7DNQ7</accession>
<comment type="similarity">
    <text evidence="1 2">Belongs to the peptidase M16 family.</text>
</comment>
<dbReference type="Pfam" id="PF05193">
    <property type="entry name" value="Peptidase_M16_C"/>
    <property type="match status" value="1"/>
</dbReference>
<name>A0A7R7DNQ7_9ACTN</name>
<keyword evidence="5" id="KW-0378">Hydrolase</keyword>
<dbReference type="Proteomes" id="UP000611640">
    <property type="component" value="Chromosome"/>
</dbReference>
<dbReference type="PANTHER" id="PTHR11851">
    <property type="entry name" value="METALLOPROTEASE"/>
    <property type="match status" value="1"/>
</dbReference>
<dbReference type="InterPro" id="IPR011249">
    <property type="entry name" value="Metalloenz_LuxS/M16"/>
</dbReference>
<dbReference type="PROSITE" id="PS00143">
    <property type="entry name" value="INSULINASE"/>
    <property type="match status" value="1"/>
</dbReference>
<evidence type="ECO:0000256" key="2">
    <source>
        <dbReference type="RuleBase" id="RU004447"/>
    </source>
</evidence>
<evidence type="ECO:0000313" key="5">
    <source>
        <dbReference type="EMBL" id="BCJ34876.1"/>
    </source>
</evidence>
<keyword evidence="5" id="KW-0645">Protease</keyword>
<evidence type="ECO:0000313" key="6">
    <source>
        <dbReference type="Proteomes" id="UP000611640"/>
    </source>
</evidence>
<organism evidence="5 6">
    <name type="scientific">Actinocatenispora thailandica</name>
    <dbReference type="NCBI Taxonomy" id="227318"/>
    <lineage>
        <taxon>Bacteria</taxon>
        <taxon>Bacillati</taxon>
        <taxon>Actinomycetota</taxon>
        <taxon>Actinomycetes</taxon>
        <taxon>Micromonosporales</taxon>
        <taxon>Micromonosporaceae</taxon>
        <taxon>Actinocatenispora</taxon>
    </lineage>
</organism>
<evidence type="ECO:0000259" key="4">
    <source>
        <dbReference type="Pfam" id="PF05193"/>
    </source>
</evidence>
<dbReference type="GO" id="GO:0004222">
    <property type="term" value="F:metalloendopeptidase activity"/>
    <property type="evidence" value="ECO:0007669"/>
    <property type="project" value="InterPro"/>
</dbReference>
<dbReference type="FunFam" id="3.30.830.10:FF:000008">
    <property type="entry name" value="Mitochondrial-processing peptidase subunit beta"/>
    <property type="match status" value="1"/>
</dbReference>
<dbReference type="EMBL" id="AP023355">
    <property type="protein sequence ID" value="BCJ34876.1"/>
    <property type="molecule type" value="Genomic_DNA"/>
</dbReference>
<dbReference type="GO" id="GO:0046872">
    <property type="term" value="F:metal ion binding"/>
    <property type="evidence" value="ECO:0007669"/>
    <property type="project" value="InterPro"/>
</dbReference>
<keyword evidence="6" id="KW-1185">Reference proteome</keyword>
<reference evidence="5 6" key="1">
    <citation type="submission" date="2020-08" db="EMBL/GenBank/DDBJ databases">
        <title>Whole genome shotgun sequence of Actinocatenispora thailandica NBRC 105041.</title>
        <authorList>
            <person name="Komaki H."/>
            <person name="Tamura T."/>
        </authorList>
    </citation>
    <scope>NUCLEOTIDE SEQUENCE [LARGE SCALE GENOMIC DNA]</scope>
    <source>
        <strain evidence="5 6">NBRC 105041</strain>
    </source>
</reference>
<dbReference type="KEGG" id="atl:Athai_23790"/>
<proteinExistence type="inferred from homology"/>
<evidence type="ECO:0000259" key="3">
    <source>
        <dbReference type="Pfam" id="PF00675"/>
    </source>
</evidence>
<evidence type="ECO:0000256" key="1">
    <source>
        <dbReference type="ARBA" id="ARBA00007261"/>
    </source>
</evidence>
<feature type="domain" description="Peptidase M16 C-terminal" evidence="4">
    <location>
        <begin position="183"/>
        <end position="358"/>
    </location>
</feature>
<dbReference type="PANTHER" id="PTHR11851:SF49">
    <property type="entry name" value="MITOCHONDRIAL-PROCESSING PEPTIDASE SUBUNIT ALPHA"/>
    <property type="match status" value="1"/>
</dbReference>
<dbReference type="AlphaFoldDB" id="A0A7R7DNQ7"/>
<dbReference type="GO" id="GO:0006508">
    <property type="term" value="P:proteolysis"/>
    <property type="evidence" value="ECO:0007669"/>
    <property type="project" value="UniProtKB-KW"/>
</dbReference>
<dbReference type="InterPro" id="IPR007863">
    <property type="entry name" value="Peptidase_M16_C"/>
</dbReference>
<dbReference type="InterPro" id="IPR001431">
    <property type="entry name" value="Pept_M16_Zn_BS"/>
</dbReference>
<sequence length="439" mass="46865">MSERAKTRTLVADPLSGAVRRTVLPGGLRVITEAVPAMRSAAVGVWVGVGSRDESPRQAGASHFLEHLLFKGTKRRSALDISAEIEAVGGETNAFTTKEYTCYYARVLDDDLPLALDVLGDLITSSVLAAADVETERGVILEEIAMTDDEPGDVVHDRFAEAVFGDRPLGRLVSGTTESVSAMSRRQILDFYHRRYTADRIVVAVAGNLEHRAVLRSVRAAFGPLIGSGHEVAAHRAGANRQLGRPRTVVDARDTEQAHLVLGCPAYSRADQRRFALGVLNASLGGGMSSRLFQEVREKRGLAYSVYSFGSHFADTGLFGVYAGCAPGKADEVLSLVSAELSRAAADGLTAEEVARGKGMVKGSLVLGLEDTGSRMTRLGKGELLYGDLLSVDELLARIDQVSTEEVAAVAADLMARPMSLAVVGPFAGHDFDTPLGWR</sequence>
<dbReference type="InterPro" id="IPR050361">
    <property type="entry name" value="MPP/UQCRC_Complex"/>
</dbReference>
<gene>
    <name evidence="5" type="ORF">Athai_23790</name>
</gene>
<dbReference type="Pfam" id="PF00675">
    <property type="entry name" value="Peptidase_M16"/>
    <property type="match status" value="1"/>
</dbReference>
<dbReference type="SUPFAM" id="SSF63411">
    <property type="entry name" value="LuxS/MPP-like metallohydrolase"/>
    <property type="match status" value="2"/>
</dbReference>
<dbReference type="Gene3D" id="3.30.830.10">
    <property type="entry name" value="Metalloenzyme, LuxS/M16 peptidase-like"/>
    <property type="match status" value="2"/>
</dbReference>